<dbReference type="Proteomes" id="UP001146120">
    <property type="component" value="Unassembled WGS sequence"/>
</dbReference>
<name>A0AAV2YVZ3_9STRA</name>
<evidence type="ECO:0008006" key="3">
    <source>
        <dbReference type="Google" id="ProtNLM"/>
    </source>
</evidence>
<reference evidence="1" key="1">
    <citation type="submission" date="2022-11" db="EMBL/GenBank/DDBJ databases">
        <authorList>
            <person name="Morgan W.R."/>
            <person name="Tartar A."/>
        </authorList>
    </citation>
    <scope>NUCLEOTIDE SEQUENCE</scope>
    <source>
        <strain evidence="1">ARSEF 373</strain>
    </source>
</reference>
<sequence>MSVEGVATIYCVSGKPCAGNVSDGVCPGPQQPDLPYGSVCGLVRTNVYGCKPYLDAAHTKVGEVSAADLPNCLGNPAGSMPVSVVGQGTFCAASPICVGNQRGNCPDKLSGLPLASKCDYVRPGVLGCVMP</sequence>
<comment type="caution">
    <text evidence="1">The sequence shown here is derived from an EMBL/GenBank/DDBJ whole genome shotgun (WGS) entry which is preliminary data.</text>
</comment>
<gene>
    <name evidence="1" type="ORF">N0F65_008896</name>
</gene>
<accession>A0AAV2YVZ3</accession>
<evidence type="ECO:0000313" key="1">
    <source>
        <dbReference type="EMBL" id="DAZ98310.1"/>
    </source>
</evidence>
<protein>
    <recommendedName>
        <fullName evidence="3">IGFBP N-terminal domain-containing protein</fullName>
    </recommendedName>
</protein>
<dbReference type="AlphaFoldDB" id="A0AAV2YVZ3"/>
<dbReference type="EMBL" id="DAKRPA010000110">
    <property type="protein sequence ID" value="DAZ98310.1"/>
    <property type="molecule type" value="Genomic_DNA"/>
</dbReference>
<keyword evidence="2" id="KW-1185">Reference proteome</keyword>
<reference evidence="1" key="2">
    <citation type="journal article" date="2023" name="Microbiol Resour">
        <title>Decontamination and Annotation of the Draft Genome Sequence of the Oomycete Lagenidium giganteum ARSEF 373.</title>
        <authorList>
            <person name="Morgan W.R."/>
            <person name="Tartar A."/>
        </authorList>
    </citation>
    <scope>NUCLEOTIDE SEQUENCE</scope>
    <source>
        <strain evidence="1">ARSEF 373</strain>
    </source>
</reference>
<organism evidence="1 2">
    <name type="scientific">Lagenidium giganteum</name>
    <dbReference type="NCBI Taxonomy" id="4803"/>
    <lineage>
        <taxon>Eukaryota</taxon>
        <taxon>Sar</taxon>
        <taxon>Stramenopiles</taxon>
        <taxon>Oomycota</taxon>
        <taxon>Peronosporomycetes</taxon>
        <taxon>Pythiales</taxon>
        <taxon>Pythiaceae</taxon>
    </lineage>
</organism>
<proteinExistence type="predicted"/>
<evidence type="ECO:0000313" key="2">
    <source>
        <dbReference type="Proteomes" id="UP001146120"/>
    </source>
</evidence>